<name>A0ACA9Q8E3_9GLOM</name>
<accession>A0ACA9Q8E3</accession>
<reference evidence="1" key="1">
    <citation type="submission" date="2021-06" db="EMBL/GenBank/DDBJ databases">
        <authorList>
            <person name="Kallberg Y."/>
            <person name="Tangrot J."/>
            <person name="Rosling A."/>
        </authorList>
    </citation>
    <scope>NUCLEOTIDE SEQUENCE</scope>
    <source>
        <strain evidence="1">MA461A</strain>
    </source>
</reference>
<gene>
    <name evidence="1" type="ORF">RPERSI_LOCUS13233</name>
</gene>
<proteinExistence type="predicted"/>
<feature type="non-terminal residue" evidence="1">
    <location>
        <position position="469"/>
    </location>
</feature>
<organism evidence="1 2">
    <name type="scientific">Racocetra persica</name>
    <dbReference type="NCBI Taxonomy" id="160502"/>
    <lineage>
        <taxon>Eukaryota</taxon>
        <taxon>Fungi</taxon>
        <taxon>Fungi incertae sedis</taxon>
        <taxon>Mucoromycota</taxon>
        <taxon>Glomeromycotina</taxon>
        <taxon>Glomeromycetes</taxon>
        <taxon>Diversisporales</taxon>
        <taxon>Gigasporaceae</taxon>
        <taxon>Racocetra</taxon>
    </lineage>
</organism>
<comment type="caution">
    <text evidence="1">The sequence shown here is derived from an EMBL/GenBank/DDBJ whole genome shotgun (WGS) entry which is preliminary data.</text>
</comment>
<evidence type="ECO:0000313" key="2">
    <source>
        <dbReference type="Proteomes" id="UP000789920"/>
    </source>
</evidence>
<evidence type="ECO:0000313" key="1">
    <source>
        <dbReference type="EMBL" id="CAG8741858.1"/>
    </source>
</evidence>
<keyword evidence="2" id="KW-1185">Reference proteome</keyword>
<dbReference type="EMBL" id="CAJVQC010029153">
    <property type="protein sequence ID" value="CAG8741858.1"/>
    <property type="molecule type" value="Genomic_DNA"/>
</dbReference>
<feature type="non-terminal residue" evidence="1">
    <location>
        <position position="1"/>
    </location>
</feature>
<protein>
    <submittedName>
        <fullName evidence="1">3873_t:CDS:1</fullName>
    </submittedName>
</protein>
<sequence>EYSSDSPTIEKSITSNDLTFYIVWASNAECIEAFLMHNCPNKEFFGVLAKLSLENYIIFSQHKIYRIVFRLFKIIKQTKRQLIYKRLRTRKFIIYIKQKCQRKHRSIGTKSFNYSQFSEINIIGRGGSAVVYSATFQEKKYALKSLNDNLFLDKKRFKKIKRELDNLCNVCHPNIIEIFGTSRDSLSGNFMLVLQFANGGNLRDHLQRKQQDNIYKISWSELIQIAKEITLGLEHLHNNEIIHRDLHSKNILMNDGKALIADFGISKQLNDTTESSSNSTGIVAYADPRYLKEEIIANTPSDYAHIIEKCWSSDTDQRPTLNQILIKLENLSKGTTVEFITNKYVKNNQQMIKLCKCHEESNDDICLKHESQILLKDESPILHDNKVESNNDIHLKNDIANDPSKLYEVIQDAPKISNEDTQLFTGTEEILKAIRTLSKPIDELWNFFMIYFLNTGILWVLQPYSRDAI</sequence>
<dbReference type="Proteomes" id="UP000789920">
    <property type="component" value="Unassembled WGS sequence"/>
</dbReference>